<evidence type="ECO:0000256" key="2">
    <source>
        <dbReference type="ARBA" id="ARBA00022741"/>
    </source>
</evidence>
<feature type="non-terminal residue" evidence="6">
    <location>
        <position position="1"/>
    </location>
</feature>
<dbReference type="InterPro" id="IPR027417">
    <property type="entry name" value="P-loop_NTPase"/>
</dbReference>
<evidence type="ECO:0000256" key="4">
    <source>
        <dbReference type="ARBA" id="ARBA00037868"/>
    </source>
</evidence>
<accession>A0ABQ7F5P3</accession>
<evidence type="ECO:0000256" key="5">
    <source>
        <dbReference type="SAM" id="MobiDB-lite"/>
    </source>
</evidence>
<comment type="caution">
    <text evidence="6">The sequence shown here is derived from an EMBL/GenBank/DDBJ whole genome shotgun (WGS) entry which is preliminary data.</text>
</comment>
<comment type="subcellular location">
    <subcellularLocation>
        <location evidence="4">Endomembrane system</location>
        <topology evidence="4">Lipid-anchor</topology>
    </subcellularLocation>
</comment>
<dbReference type="Proteomes" id="UP000266723">
    <property type="component" value="Unassembled WGS sequence"/>
</dbReference>
<dbReference type="NCBIfam" id="TIGR00231">
    <property type="entry name" value="small_GTP"/>
    <property type="match status" value="1"/>
</dbReference>
<keyword evidence="3" id="KW-0342">GTP-binding</keyword>
<dbReference type="InterPro" id="IPR005225">
    <property type="entry name" value="Small_GTP-bd"/>
</dbReference>
<feature type="compositionally biased region" description="Low complexity" evidence="5">
    <location>
        <begin position="141"/>
        <end position="152"/>
    </location>
</feature>
<dbReference type="EMBL" id="QGKV02000297">
    <property type="protein sequence ID" value="KAF3610653.1"/>
    <property type="molecule type" value="Genomic_DNA"/>
</dbReference>
<name>A0ABQ7F5P3_BRACR</name>
<evidence type="ECO:0000313" key="7">
    <source>
        <dbReference type="Proteomes" id="UP000266723"/>
    </source>
</evidence>
<dbReference type="InterPro" id="IPR050227">
    <property type="entry name" value="Rab"/>
</dbReference>
<keyword evidence="2" id="KW-0547">Nucleotide-binding</keyword>
<dbReference type="SMART" id="SM00174">
    <property type="entry name" value="RHO"/>
    <property type="match status" value="1"/>
</dbReference>
<gene>
    <name evidence="6" type="ORF">DY000_02047940</name>
</gene>
<evidence type="ECO:0008006" key="8">
    <source>
        <dbReference type="Google" id="ProtNLM"/>
    </source>
</evidence>
<protein>
    <recommendedName>
        <fullName evidence="8">Ras-related protein RABC1</fullName>
    </recommendedName>
</protein>
<comment type="similarity">
    <text evidence="1">Belongs to the small GTPase superfamily. Rab family.</text>
</comment>
<organism evidence="6 7">
    <name type="scientific">Brassica cretica</name>
    <name type="common">Mustard</name>
    <dbReference type="NCBI Taxonomy" id="69181"/>
    <lineage>
        <taxon>Eukaryota</taxon>
        <taxon>Viridiplantae</taxon>
        <taxon>Streptophyta</taxon>
        <taxon>Embryophyta</taxon>
        <taxon>Tracheophyta</taxon>
        <taxon>Spermatophyta</taxon>
        <taxon>Magnoliopsida</taxon>
        <taxon>eudicotyledons</taxon>
        <taxon>Gunneridae</taxon>
        <taxon>Pentapetalae</taxon>
        <taxon>rosids</taxon>
        <taxon>malvids</taxon>
        <taxon>Brassicales</taxon>
        <taxon>Brassicaceae</taxon>
        <taxon>Brassiceae</taxon>
        <taxon>Brassica</taxon>
    </lineage>
</organism>
<feature type="region of interest" description="Disordered" evidence="5">
    <location>
        <begin position="123"/>
        <end position="152"/>
    </location>
</feature>
<dbReference type="Pfam" id="PF00071">
    <property type="entry name" value="Ras"/>
    <property type="match status" value="1"/>
</dbReference>
<dbReference type="InterPro" id="IPR001806">
    <property type="entry name" value="Small_GTPase"/>
</dbReference>
<dbReference type="Gene3D" id="3.40.50.300">
    <property type="entry name" value="P-loop containing nucleotide triphosphate hydrolases"/>
    <property type="match status" value="1"/>
</dbReference>
<dbReference type="SMART" id="SM00173">
    <property type="entry name" value="RAS"/>
    <property type="match status" value="1"/>
</dbReference>
<evidence type="ECO:0000256" key="3">
    <source>
        <dbReference type="ARBA" id="ARBA00023134"/>
    </source>
</evidence>
<dbReference type="PROSITE" id="PS51421">
    <property type="entry name" value="RAS"/>
    <property type="match status" value="1"/>
</dbReference>
<dbReference type="PANTHER" id="PTHR47977">
    <property type="entry name" value="RAS-RELATED PROTEIN RAB"/>
    <property type="match status" value="1"/>
</dbReference>
<keyword evidence="7" id="KW-1185">Reference proteome</keyword>
<sequence>CGVFLSDHSAGQERFRTLTSSYYRGAQGIIMVYDVTRRDTFTNLSDIWAKEIDLYSTNQDCIKMLVGNKVDKESERAVSKKEGIDFAREYGCLFLECSAKTRVNVEQCFEELVLKILETPSLTAEGSSGGKNIFKQNPAQTSSTSSSYCCSS</sequence>
<proteinExistence type="inferred from homology"/>
<dbReference type="PRINTS" id="PR00449">
    <property type="entry name" value="RASTRNSFRMNG"/>
</dbReference>
<dbReference type="SUPFAM" id="SSF52540">
    <property type="entry name" value="P-loop containing nucleoside triphosphate hydrolases"/>
    <property type="match status" value="1"/>
</dbReference>
<reference evidence="6 7" key="1">
    <citation type="journal article" date="2020" name="BMC Genomics">
        <title>Intraspecific diversification of the crop wild relative Brassica cretica Lam. using demographic model selection.</title>
        <authorList>
            <person name="Kioukis A."/>
            <person name="Michalopoulou V.A."/>
            <person name="Briers L."/>
            <person name="Pirintsos S."/>
            <person name="Studholme D.J."/>
            <person name="Pavlidis P."/>
            <person name="Sarris P.F."/>
        </authorList>
    </citation>
    <scope>NUCLEOTIDE SEQUENCE [LARGE SCALE GENOMIC DNA]</scope>
    <source>
        <strain evidence="7">cv. PFS-1207/04</strain>
    </source>
</reference>
<evidence type="ECO:0000313" key="6">
    <source>
        <dbReference type="EMBL" id="KAF3610653.1"/>
    </source>
</evidence>
<dbReference type="PROSITE" id="PS51419">
    <property type="entry name" value="RAB"/>
    <property type="match status" value="1"/>
</dbReference>
<dbReference type="SMART" id="SM00175">
    <property type="entry name" value="RAB"/>
    <property type="match status" value="1"/>
</dbReference>
<evidence type="ECO:0000256" key="1">
    <source>
        <dbReference type="ARBA" id="ARBA00006270"/>
    </source>
</evidence>